<dbReference type="EMBL" id="BSYO01000006">
    <property type="protein sequence ID" value="GMH06155.1"/>
    <property type="molecule type" value="Genomic_DNA"/>
</dbReference>
<feature type="region of interest" description="Disordered" evidence="1">
    <location>
        <begin position="318"/>
        <end position="360"/>
    </location>
</feature>
<reference evidence="2" key="1">
    <citation type="submission" date="2023-05" db="EMBL/GenBank/DDBJ databases">
        <title>Nepenthes gracilis genome sequencing.</title>
        <authorList>
            <person name="Fukushima K."/>
        </authorList>
    </citation>
    <scope>NUCLEOTIDE SEQUENCE</scope>
    <source>
        <strain evidence="2">SING2019-196</strain>
    </source>
</reference>
<keyword evidence="3" id="KW-1185">Reference proteome</keyword>
<gene>
    <name evidence="2" type="ORF">Nepgr_007995</name>
</gene>
<sequence>MTLLKQALRPFFALLEMENATHGMEDSLPVLVLLCRIEMALLKPSANASAERDLSIEVTIEYQRKLVRCRSCQKVGHSFSQPKKMYKATGRMLPLPPSSPGPAIKNPSSPKEIVKEHHAAISTSNSFEILLEEDVMPNLGLNYFSTSTDSSCQYCWALRLGGASYLRQCRTSLGLPSGIPNSCEEMTIKSAPLGSLSPSSILHSDDPDGGPPGRSTRARKAKRSTQVGTASGSSIPVPGNARKVQEQTKKINEILKNSKGPKSSIPPSSMLRLAHIHTYAKNWINLNQLREAAKCPSSSNFIPAPTFTWDWQDPFISADRNHGSAPAITSEQRGHQHLQGSKKQEAANASSIQTGAANSS</sequence>
<feature type="region of interest" description="Disordered" evidence="1">
    <location>
        <begin position="194"/>
        <end position="245"/>
    </location>
</feature>
<name>A0AAD3S800_NEPGR</name>
<comment type="caution">
    <text evidence="2">The sequence shown here is derived from an EMBL/GenBank/DDBJ whole genome shotgun (WGS) entry which is preliminary data.</text>
</comment>
<evidence type="ECO:0000313" key="3">
    <source>
        <dbReference type="Proteomes" id="UP001279734"/>
    </source>
</evidence>
<evidence type="ECO:0000256" key="1">
    <source>
        <dbReference type="SAM" id="MobiDB-lite"/>
    </source>
</evidence>
<protein>
    <submittedName>
        <fullName evidence="2">Uncharacterized protein</fullName>
    </submittedName>
</protein>
<dbReference type="Proteomes" id="UP001279734">
    <property type="component" value="Unassembled WGS sequence"/>
</dbReference>
<proteinExistence type="predicted"/>
<evidence type="ECO:0000313" key="2">
    <source>
        <dbReference type="EMBL" id="GMH06155.1"/>
    </source>
</evidence>
<dbReference type="AlphaFoldDB" id="A0AAD3S800"/>
<organism evidence="2 3">
    <name type="scientific">Nepenthes gracilis</name>
    <name type="common">Slender pitcher plant</name>
    <dbReference type="NCBI Taxonomy" id="150966"/>
    <lineage>
        <taxon>Eukaryota</taxon>
        <taxon>Viridiplantae</taxon>
        <taxon>Streptophyta</taxon>
        <taxon>Embryophyta</taxon>
        <taxon>Tracheophyta</taxon>
        <taxon>Spermatophyta</taxon>
        <taxon>Magnoliopsida</taxon>
        <taxon>eudicotyledons</taxon>
        <taxon>Gunneridae</taxon>
        <taxon>Pentapetalae</taxon>
        <taxon>Caryophyllales</taxon>
        <taxon>Nepenthaceae</taxon>
        <taxon>Nepenthes</taxon>
    </lineage>
</organism>
<feature type="compositionally biased region" description="Polar residues" evidence="1">
    <location>
        <begin position="224"/>
        <end position="234"/>
    </location>
</feature>
<accession>A0AAD3S800</accession>
<feature type="compositionally biased region" description="Polar residues" evidence="1">
    <location>
        <begin position="347"/>
        <end position="360"/>
    </location>
</feature>